<dbReference type="Proteomes" id="UP000192758">
    <property type="component" value="Unassembled WGS sequence"/>
</dbReference>
<dbReference type="GO" id="GO:0005783">
    <property type="term" value="C:endoplasmic reticulum"/>
    <property type="evidence" value="ECO:0007669"/>
    <property type="project" value="TreeGrafter"/>
</dbReference>
<proteinExistence type="inferred from homology"/>
<dbReference type="STRING" id="646526.A0A1W0E3C6"/>
<dbReference type="EMBL" id="MNPJ01000026">
    <property type="protein sequence ID" value="OQS53741.1"/>
    <property type="molecule type" value="Genomic_DNA"/>
</dbReference>
<evidence type="ECO:0000313" key="4">
    <source>
        <dbReference type="EMBL" id="OQS53741.1"/>
    </source>
</evidence>
<dbReference type="AlphaFoldDB" id="A0A1W0E3C6"/>
<evidence type="ECO:0000256" key="2">
    <source>
        <dbReference type="ARBA" id="ARBA00012176"/>
    </source>
</evidence>
<dbReference type="PANTHER" id="PTHR12993:SF11">
    <property type="entry name" value="N-ACETYLGLUCOSAMINYL-PHOSPHATIDYLINOSITOL DE-N-ACETYLASE"/>
    <property type="match status" value="1"/>
</dbReference>
<sequence length="255" mass="30749">MFFSHILVCFFILRHISTLFKKQIQTTSHNILLIAHPDDESMFFTPFIEKMYRANFKIVKNPNKNNFILSKQPLYMEKVKETEFTKTFLNYENTCLTVLCLSGKNTKREKEIYNICSEKMFNLYVYDFKDGEEWNKNKIALILLKKIRKIFSFKKCKLSIFTFDRYGVSGHKNHISCFNATKTVQKLLLNTQTVYFNYLKSYSLFQKYFICFTSPHFVGNAFNGYKNMAYHKTQLVWYRYLWIFFSNYMTYNTFE</sequence>
<keyword evidence="3" id="KW-0732">Signal</keyword>
<reference evidence="4 5" key="1">
    <citation type="journal article" date="2017" name="Environ. Microbiol.">
        <title>Decay of the glycolytic pathway and adaptation to intranuclear parasitism within Enterocytozoonidae microsporidia.</title>
        <authorList>
            <person name="Wiredu Boakye D."/>
            <person name="Jaroenlak P."/>
            <person name="Prachumwat A."/>
            <person name="Williams T.A."/>
            <person name="Bateman K.S."/>
            <person name="Itsathitphaisarn O."/>
            <person name="Sritunyalucksana K."/>
            <person name="Paszkiewicz K.H."/>
            <person name="Moore K.A."/>
            <person name="Stentiford G.D."/>
            <person name="Williams B.A."/>
        </authorList>
    </citation>
    <scope>NUCLEOTIDE SEQUENCE [LARGE SCALE GENOMIC DNA]</scope>
    <source>
        <strain evidence="4 5">TH1</strain>
    </source>
</reference>
<dbReference type="Gene3D" id="3.40.50.10320">
    <property type="entry name" value="LmbE-like"/>
    <property type="match status" value="1"/>
</dbReference>
<keyword evidence="5" id="KW-1185">Reference proteome</keyword>
<organism evidence="4 5">
    <name type="scientific">Ecytonucleospora hepatopenaei</name>
    <dbReference type="NCBI Taxonomy" id="646526"/>
    <lineage>
        <taxon>Eukaryota</taxon>
        <taxon>Fungi</taxon>
        <taxon>Fungi incertae sedis</taxon>
        <taxon>Microsporidia</taxon>
        <taxon>Enterocytozoonidae</taxon>
        <taxon>Ecytonucleospora</taxon>
    </lineage>
</organism>
<dbReference type="OrthoDB" id="440160at2759"/>
<feature type="chain" id="PRO_5012777214" description="N-acetylglucosaminylphosphatidylinositol deacetylase" evidence="3">
    <location>
        <begin position="19"/>
        <end position="255"/>
    </location>
</feature>
<protein>
    <recommendedName>
        <fullName evidence="2">N-acetylglucosaminylphosphatidylinositol deacetylase</fullName>
        <ecNumber evidence="2">3.5.1.89</ecNumber>
    </recommendedName>
</protein>
<evidence type="ECO:0000256" key="1">
    <source>
        <dbReference type="ARBA" id="ARBA00006066"/>
    </source>
</evidence>
<comment type="caution">
    <text evidence="4">The sequence shown here is derived from an EMBL/GenBank/DDBJ whole genome shotgun (WGS) entry which is preliminary data.</text>
</comment>
<dbReference type="VEuPathDB" id="MicrosporidiaDB:EHP00_761"/>
<name>A0A1W0E3C6_9MICR</name>
<dbReference type="EC" id="3.5.1.89" evidence="2"/>
<dbReference type="InterPro" id="IPR024078">
    <property type="entry name" value="LmbE-like_dom_sf"/>
</dbReference>
<evidence type="ECO:0000256" key="3">
    <source>
        <dbReference type="SAM" id="SignalP"/>
    </source>
</evidence>
<dbReference type="GO" id="GO:0016020">
    <property type="term" value="C:membrane"/>
    <property type="evidence" value="ECO:0007669"/>
    <property type="project" value="GOC"/>
</dbReference>
<accession>A0A1W0E3C6</accession>
<dbReference type="GO" id="GO:0000225">
    <property type="term" value="F:N-acetylglucosaminylphosphatidylinositol deacetylase activity"/>
    <property type="evidence" value="ECO:0007669"/>
    <property type="project" value="UniProtKB-EC"/>
</dbReference>
<comment type="similarity">
    <text evidence="1">Belongs to the PIGL family.</text>
</comment>
<evidence type="ECO:0000313" key="5">
    <source>
        <dbReference type="Proteomes" id="UP000192758"/>
    </source>
</evidence>
<dbReference type="PANTHER" id="PTHR12993">
    <property type="entry name" value="N-ACETYLGLUCOSAMINYL-PHOSPHATIDYLINOSITOL DE-N-ACETYLASE-RELATED"/>
    <property type="match status" value="1"/>
</dbReference>
<gene>
    <name evidence="4" type="primary">Pigl</name>
    <name evidence="4" type="ORF">EHP00_761</name>
</gene>
<feature type="signal peptide" evidence="3">
    <location>
        <begin position="1"/>
        <end position="18"/>
    </location>
</feature>
<dbReference type="GO" id="GO:0006506">
    <property type="term" value="P:GPI anchor biosynthetic process"/>
    <property type="evidence" value="ECO:0007669"/>
    <property type="project" value="UniProtKB-UniPathway"/>
</dbReference>
<dbReference type="SUPFAM" id="SSF102588">
    <property type="entry name" value="LmbE-like"/>
    <property type="match status" value="1"/>
</dbReference>
<dbReference type="UniPathway" id="UPA00196"/>
<dbReference type="InterPro" id="IPR003737">
    <property type="entry name" value="GlcNAc_PI_deacetylase-related"/>
</dbReference>